<dbReference type="InterPro" id="IPR008922">
    <property type="entry name" value="Di-copper_centre_dom_sf"/>
</dbReference>
<protein>
    <submittedName>
        <fullName evidence="5">Tyrosinase-like protein orsC</fullName>
    </submittedName>
</protein>
<name>A0A8T9B2E5_9HELO</name>
<dbReference type="Gene3D" id="1.10.1280.10">
    <property type="entry name" value="Di-copper center containing domain from catechol oxidase"/>
    <property type="match status" value="1"/>
</dbReference>
<keyword evidence="2" id="KW-0732">Signal</keyword>
<feature type="domain" description="Tyrosinase copper-binding" evidence="3">
    <location>
        <begin position="151"/>
        <end position="168"/>
    </location>
</feature>
<evidence type="ECO:0000256" key="2">
    <source>
        <dbReference type="SAM" id="SignalP"/>
    </source>
</evidence>
<dbReference type="PANTHER" id="PTHR11474:SF116">
    <property type="entry name" value="TYROSINASE"/>
    <property type="match status" value="1"/>
</dbReference>
<dbReference type="Proteomes" id="UP000469559">
    <property type="component" value="Unassembled WGS sequence"/>
</dbReference>
<feature type="domain" description="Tyrosinase copper-binding" evidence="4">
    <location>
        <begin position="348"/>
        <end position="359"/>
    </location>
</feature>
<accession>A0A8T9B2E5</accession>
<comment type="caution">
    <text evidence="5">The sequence shown here is derived from an EMBL/GenBank/DDBJ whole genome shotgun (WGS) entry which is preliminary data.</text>
</comment>
<dbReference type="AlphaFoldDB" id="A0A8T9B2E5"/>
<dbReference type="Pfam" id="PF00264">
    <property type="entry name" value="Tyrosinase"/>
    <property type="match status" value="1"/>
</dbReference>
<dbReference type="SUPFAM" id="SSF48056">
    <property type="entry name" value="Di-copper centre-containing domain"/>
    <property type="match status" value="1"/>
</dbReference>
<reference evidence="5 6" key="1">
    <citation type="submission" date="2018-05" db="EMBL/GenBank/DDBJ databases">
        <title>Whole genome sequencing for identification of molecular markers to develop diagnostic detection tools for the regulated plant pathogen Lachnellula willkommii.</title>
        <authorList>
            <person name="Giroux E."/>
            <person name="Bilodeau G."/>
        </authorList>
    </citation>
    <scope>NUCLEOTIDE SEQUENCE [LARGE SCALE GENOMIC DNA]</scope>
    <source>
        <strain evidence="5 6">CBS 203.66</strain>
    </source>
</reference>
<evidence type="ECO:0000259" key="4">
    <source>
        <dbReference type="PROSITE" id="PS00498"/>
    </source>
</evidence>
<dbReference type="GO" id="GO:0016491">
    <property type="term" value="F:oxidoreductase activity"/>
    <property type="evidence" value="ECO:0007669"/>
    <property type="project" value="InterPro"/>
</dbReference>
<dbReference type="GO" id="GO:0046872">
    <property type="term" value="F:metal ion binding"/>
    <property type="evidence" value="ECO:0007669"/>
    <property type="project" value="UniProtKB-KW"/>
</dbReference>
<feature type="chain" id="PRO_5035839903" evidence="2">
    <location>
        <begin position="24"/>
        <end position="426"/>
    </location>
</feature>
<dbReference type="PRINTS" id="PR00092">
    <property type="entry name" value="TYROSINASE"/>
</dbReference>
<evidence type="ECO:0000313" key="5">
    <source>
        <dbReference type="EMBL" id="TVY13885.1"/>
    </source>
</evidence>
<evidence type="ECO:0000256" key="1">
    <source>
        <dbReference type="ARBA" id="ARBA00022723"/>
    </source>
</evidence>
<dbReference type="InterPro" id="IPR050316">
    <property type="entry name" value="Tyrosinase/Hemocyanin"/>
</dbReference>
<dbReference type="PROSITE" id="PS00497">
    <property type="entry name" value="TYROSINASE_1"/>
    <property type="match status" value="1"/>
</dbReference>
<sequence>MRGHSFASLASLLALLPLASTLATPGSIEQRDDALANNTLADDTLANSTLADDAQLLDLFQQQALNATLDALDAEEDSLKKRGQTASCTRQNLEIRREYGSISTSDRTAYINAVLCLQSNAAKTPSSHAPGAKTRYDDFVATHIDQTPYIHYSGTFLGWHRYFTWVYEQALRTECGYQGPIPYWNWPMYASAPQDSPIFNGDEYSMGGNGEYIPHFGTVLAAIPGTDAADIDLAPGLGGGCVQTGPFKDMKVNLGPVSLLNATVGPDGGLGYNPRCLKRDVGPGVALRFTNYTSVLQAMLQQDIASFQLTLQGAPGSGSIGVHGGGHYTIKSQDSGDPGGDLFVSPGDPAFFLHHGQIDRVWTIWQALDPVNRQNAISGTGTLLNEPPSANTTLNTIINVGYAGGTNVSMSDIMSTTKGPFCYIYL</sequence>
<organism evidence="5 6">
    <name type="scientific">Lachnellula arida</name>
    <dbReference type="NCBI Taxonomy" id="1316785"/>
    <lineage>
        <taxon>Eukaryota</taxon>
        <taxon>Fungi</taxon>
        <taxon>Dikarya</taxon>
        <taxon>Ascomycota</taxon>
        <taxon>Pezizomycotina</taxon>
        <taxon>Leotiomycetes</taxon>
        <taxon>Helotiales</taxon>
        <taxon>Lachnaceae</taxon>
        <taxon>Lachnellula</taxon>
    </lineage>
</organism>
<keyword evidence="6" id="KW-1185">Reference proteome</keyword>
<feature type="signal peptide" evidence="2">
    <location>
        <begin position="1"/>
        <end position="23"/>
    </location>
</feature>
<dbReference type="OrthoDB" id="6132182at2759"/>
<evidence type="ECO:0000259" key="3">
    <source>
        <dbReference type="PROSITE" id="PS00497"/>
    </source>
</evidence>
<gene>
    <name evidence="5" type="primary">orsC_1</name>
    <name evidence="5" type="ORF">LARI1_G007839</name>
</gene>
<evidence type="ECO:0000313" key="6">
    <source>
        <dbReference type="Proteomes" id="UP000469559"/>
    </source>
</evidence>
<proteinExistence type="predicted"/>
<dbReference type="InterPro" id="IPR002227">
    <property type="entry name" value="Tyrosinase_Cu-bd"/>
</dbReference>
<dbReference type="PANTHER" id="PTHR11474">
    <property type="entry name" value="TYROSINASE FAMILY MEMBER"/>
    <property type="match status" value="1"/>
</dbReference>
<dbReference type="PROSITE" id="PS00498">
    <property type="entry name" value="TYROSINASE_2"/>
    <property type="match status" value="1"/>
</dbReference>
<keyword evidence="1" id="KW-0479">Metal-binding</keyword>
<dbReference type="EMBL" id="QGMF01000825">
    <property type="protein sequence ID" value="TVY13885.1"/>
    <property type="molecule type" value="Genomic_DNA"/>
</dbReference>